<feature type="compositionally biased region" description="Low complexity" evidence="2">
    <location>
        <begin position="336"/>
        <end position="355"/>
    </location>
</feature>
<evidence type="ECO:0000256" key="1">
    <source>
        <dbReference type="ARBA" id="ARBA00029462"/>
    </source>
</evidence>
<dbReference type="GO" id="GO:0007165">
    <property type="term" value="P:signal transduction"/>
    <property type="evidence" value="ECO:0007669"/>
    <property type="project" value="TreeGrafter"/>
</dbReference>
<name>A0A9Q0EXD5_9TELE</name>
<dbReference type="EMBL" id="JANIIK010000034">
    <property type="protein sequence ID" value="KAJ3615180.1"/>
    <property type="molecule type" value="Genomic_DNA"/>
</dbReference>
<sequence length="879" mass="96195">MAVNHSPDREEEVNRRTENARPAGLFLAPAASSSAHGRGNAVSVTHSRCHAARVCGVHEQRQTHVAQRQLRQSARCGFGVGMRCLTEAPDLAVQPCQCLHMCVSLLGVRRTPAWKKRWFILRSGRLTGDPDVLEYYKNDHAKKPIRVIDLNLCEQVDAGLTFNKKDLEHSFIFDIKTIDRVFYLVADTEDEMNKWVRCICDICGFNPTDDEAAKAAHQSAMGGSMVVDSPPHPVLGGPAAMLTNVPPPYQSVSVGHLESQSSLDEPQDYLWLVNCESKKPDANSGSAGPPSSPGEPEQEYLLLEECESHSPQASPSHAECSKSTSSETDLNDNLPSHRTPTSSTSSSAKHNASHNGFFPQHGGPASASSIYDSPPSRGASLSHDSPNLYLLPRSYSQETVLLPKAASSPMAHPPDAANSDADLYVFNTPARKASCGVETQLRNLSVSYDIPPTPGANCTYQRSPTDTYCVPRSASEADGNYCVPSSAGGKTLRSNTIGTVDSSRLRKDFGFQDCYDIPRTFPSEKSCSFDFNESFNSYFKNKGMLPVGSQSTEDVDQNYVPMSANSPSHHHHHSGSLPEPIQEANYVPMTPGTAEFSSLGKQVPPPAHMGFRSSPKTPPRRPVLISDCQPPPVDRNLKPDRKGQSPKIIRAKVVGLERTDSQTVGELPRGRRKGKPAPLEIKPLPEWEEPCAPVRSPATVTFLRDPSRFPMPPRPTSVHSMASSTDSEECDENYVAMLPNMSSDEPVCNTRPPHHFYMLEESFYCTVPITPVKREVEELDSLEESIKLSAPKTADGGSSPVVKPKEEKQVEYLDLDLDPGKSTLPRKKKSNGTSMAASDERVDYVVVDQQRTQALKSTREAWNDGRQSTETDSPAKGPK</sequence>
<dbReference type="InterPro" id="IPR046355">
    <property type="entry name" value="Gab1-4-like"/>
</dbReference>
<dbReference type="Pfam" id="PF00169">
    <property type="entry name" value="PH"/>
    <property type="match status" value="1"/>
</dbReference>
<gene>
    <name evidence="4" type="ORF">NHX12_018748</name>
</gene>
<comment type="caution">
    <text evidence="4">The sequence shown here is derived from an EMBL/GenBank/DDBJ whole genome shotgun (WGS) entry which is preliminary data.</text>
</comment>
<accession>A0A9Q0EXD5</accession>
<dbReference type="PANTHER" id="PTHR45960">
    <property type="entry name" value="GRB2-ASSOCIATED-BINDING PROTEIN"/>
    <property type="match status" value="1"/>
</dbReference>
<dbReference type="PANTHER" id="PTHR45960:SF5">
    <property type="entry name" value="GRB2-ASSOCIATED-BINDING PROTEIN 1"/>
    <property type="match status" value="1"/>
</dbReference>
<dbReference type="GO" id="GO:0005737">
    <property type="term" value="C:cytoplasm"/>
    <property type="evidence" value="ECO:0007669"/>
    <property type="project" value="TreeGrafter"/>
</dbReference>
<proteinExistence type="inferred from homology"/>
<feature type="region of interest" description="Disordered" evidence="2">
    <location>
        <begin position="1"/>
        <end position="23"/>
    </location>
</feature>
<feature type="region of interest" description="Disordered" evidence="2">
    <location>
        <begin position="606"/>
        <end position="643"/>
    </location>
</feature>
<comment type="similarity">
    <text evidence="1">Belongs to the GAB family.</text>
</comment>
<feature type="region of interest" description="Disordered" evidence="2">
    <location>
        <begin position="703"/>
        <end position="725"/>
    </location>
</feature>
<dbReference type="PROSITE" id="PS50003">
    <property type="entry name" value="PH_DOMAIN"/>
    <property type="match status" value="1"/>
</dbReference>
<feature type="region of interest" description="Disordered" evidence="2">
    <location>
        <begin position="787"/>
        <end position="842"/>
    </location>
</feature>
<feature type="compositionally biased region" description="Basic and acidic residues" evidence="2">
    <location>
        <begin position="857"/>
        <end position="869"/>
    </location>
</feature>
<feature type="region of interest" description="Disordered" evidence="2">
    <location>
        <begin position="855"/>
        <end position="879"/>
    </location>
</feature>
<reference evidence="4" key="1">
    <citation type="submission" date="2022-07" db="EMBL/GenBank/DDBJ databases">
        <title>Chromosome-level genome of Muraenolepis orangiensis.</title>
        <authorList>
            <person name="Kim J."/>
        </authorList>
    </citation>
    <scope>NUCLEOTIDE SEQUENCE</scope>
    <source>
        <strain evidence="4">KU_S4_2022</strain>
        <tissue evidence="4">Muscle</tissue>
    </source>
</reference>
<evidence type="ECO:0000313" key="5">
    <source>
        <dbReference type="Proteomes" id="UP001148018"/>
    </source>
</evidence>
<feature type="domain" description="PH" evidence="3">
    <location>
        <begin position="102"/>
        <end position="204"/>
    </location>
</feature>
<feature type="compositionally biased region" description="Polar residues" evidence="2">
    <location>
        <begin position="309"/>
        <end position="334"/>
    </location>
</feature>
<dbReference type="InterPro" id="IPR011993">
    <property type="entry name" value="PH-like_dom_sf"/>
</dbReference>
<feature type="region of interest" description="Disordered" evidence="2">
    <location>
        <begin position="661"/>
        <end position="681"/>
    </location>
</feature>
<dbReference type="OrthoDB" id="67516at2759"/>
<organism evidence="4 5">
    <name type="scientific">Muraenolepis orangiensis</name>
    <name type="common">Patagonian moray cod</name>
    <dbReference type="NCBI Taxonomy" id="630683"/>
    <lineage>
        <taxon>Eukaryota</taxon>
        <taxon>Metazoa</taxon>
        <taxon>Chordata</taxon>
        <taxon>Craniata</taxon>
        <taxon>Vertebrata</taxon>
        <taxon>Euteleostomi</taxon>
        <taxon>Actinopterygii</taxon>
        <taxon>Neopterygii</taxon>
        <taxon>Teleostei</taxon>
        <taxon>Neoteleostei</taxon>
        <taxon>Acanthomorphata</taxon>
        <taxon>Zeiogadaria</taxon>
        <taxon>Gadariae</taxon>
        <taxon>Gadiformes</taxon>
        <taxon>Muraenolepidoidei</taxon>
        <taxon>Muraenolepididae</taxon>
        <taxon>Muraenolepis</taxon>
    </lineage>
</organism>
<dbReference type="SMART" id="SM00233">
    <property type="entry name" value="PH"/>
    <property type="match status" value="1"/>
</dbReference>
<evidence type="ECO:0000256" key="2">
    <source>
        <dbReference type="SAM" id="MobiDB-lite"/>
    </source>
</evidence>
<dbReference type="GO" id="GO:0035591">
    <property type="term" value="F:signaling adaptor activity"/>
    <property type="evidence" value="ECO:0007669"/>
    <property type="project" value="TreeGrafter"/>
</dbReference>
<dbReference type="Proteomes" id="UP001148018">
    <property type="component" value="Unassembled WGS sequence"/>
</dbReference>
<dbReference type="Gene3D" id="2.30.29.30">
    <property type="entry name" value="Pleckstrin-homology domain (PH domain)/Phosphotyrosine-binding domain (PTB)"/>
    <property type="match status" value="1"/>
</dbReference>
<keyword evidence="5" id="KW-1185">Reference proteome</keyword>
<dbReference type="AlphaFoldDB" id="A0A9Q0EXD5"/>
<evidence type="ECO:0000259" key="3">
    <source>
        <dbReference type="PROSITE" id="PS50003"/>
    </source>
</evidence>
<feature type="compositionally biased region" description="Basic and acidic residues" evidence="2">
    <location>
        <begin position="1"/>
        <end position="19"/>
    </location>
</feature>
<dbReference type="InterPro" id="IPR001849">
    <property type="entry name" value="PH_domain"/>
</dbReference>
<feature type="region of interest" description="Disordered" evidence="2">
    <location>
        <begin position="306"/>
        <end position="385"/>
    </location>
</feature>
<dbReference type="SUPFAM" id="SSF50729">
    <property type="entry name" value="PH domain-like"/>
    <property type="match status" value="1"/>
</dbReference>
<evidence type="ECO:0000313" key="4">
    <source>
        <dbReference type="EMBL" id="KAJ3615180.1"/>
    </source>
</evidence>
<protein>
    <recommendedName>
        <fullName evidence="3">PH domain-containing protein</fullName>
    </recommendedName>
</protein>